<dbReference type="SMART" id="SM00089">
    <property type="entry name" value="PKD"/>
    <property type="match status" value="1"/>
</dbReference>
<reference evidence="2 3" key="1">
    <citation type="submission" date="2015-11" db="EMBL/GenBank/DDBJ databases">
        <title>Solirubrum puertoriconensis gen. nov. an environmental bacteria isolated in Puerto Rico.</title>
        <authorList>
            <person name="Cuebas-Irizarry M.F."/>
            <person name="Montalvo-Rodriguez R."/>
        </authorList>
    </citation>
    <scope>NUCLEOTIDE SEQUENCE [LARGE SCALE GENOMIC DNA]</scope>
    <source>
        <strain evidence="2 3">MC1A</strain>
    </source>
</reference>
<dbReference type="InterPro" id="IPR013783">
    <property type="entry name" value="Ig-like_fold"/>
</dbReference>
<sequence>MWGAAGGLLLAAGLSLTSCEPEEYTLDGPAPQAGFTVQLNTSQYPVTATFTNASRDAFLYQWDFGDGSATETGPSATHTYTRSGEYQVQLAVGGRGGTAFAPQKVSIPSACPQPAFAVLAACAGSGSTSWTFSNQPGAIKHLAADGTVLTASTAPLPACQADDQFSFANTFAYSYDAAGGTYAAGSCGPARAASSPFVFRPGAGLGQIVLQGKGAFIGLPDSVKNKTYDIVEASPSRLRLRGTRPDNTLTEVTLMPLPSAIDRAKALLTGGSARTWVLDNAAPAVIVVGPGDADPTGYYPGGDPNTLPACQADDEFTFTASDELTYEAGAETFVAGSPGACAAPRSGKSAFTFGAATGAGIAQFTLSQPGAFIGITDAANRTYRIISISNERLVLRVGPPTGSVVHTIKLRVK</sequence>
<proteinExistence type="predicted"/>
<dbReference type="AlphaFoldDB" id="A0A9X0HNI9"/>
<evidence type="ECO:0000313" key="3">
    <source>
        <dbReference type="Proteomes" id="UP000054223"/>
    </source>
</evidence>
<dbReference type="Gene3D" id="2.60.40.10">
    <property type="entry name" value="Immunoglobulins"/>
    <property type="match status" value="1"/>
</dbReference>
<dbReference type="InterPro" id="IPR035986">
    <property type="entry name" value="PKD_dom_sf"/>
</dbReference>
<keyword evidence="3" id="KW-1185">Reference proteome</keyword>
<dbReference type="Proteomes" id="UP000054223">
    <property type="component" value="Unassembled WGS sequence"/>
</dbReference>
<name>A0A9X0HNI9_SOLP1</name>
<evidence type="ECO:0000259" key="1">
    <source>
        <dbReference type="PROSITE" id="PS50093"/>
    </source>
</evidence>
<dbReference type="InterPro" id="IPR022409">
    <property type="entry name" value="PKD/Chitinase_dom"/>
</dbReference>
<dbReference type="CDD" id="cd00146">
    <property type="entry name" value="PKD"/>
    <property type="match status" value="1"/>
</dbReference>
<evidence type="ECO:0000313" key="2">
    <source>
        <dbReference type="EMBL" id="KUG09178.1"/>
    </source>
</evidence>
<accession>A0A9X0HNI9</accession>
<dbReference type="EMBL" id="LNAL01000005">
    <property type="protein sequence ID" value="KUG09178.1"/>
    <property type="molecule type" value="Genomic_DNA"/>
</dbReference>
<comment type="caution">
    <text evidence="2">The sequence shown here is derived from an EMBL/GenBank/DDBJ whole genome shotgun (WGS) entry which is preliminary data.</text>
</comment>
<dbReference type="PROSITE" id="PS50093">
    <property type="entry name" value="PKD"/>
    <property type="match status" value="1"/>
</dbReference>
<protein>
    <recommendedName>
        <fullName evidence="1">PKD domain-containing protein</fullName>
    </recommendedName>
</protein>
<dbReference type="SUPFAM" id="SSF49299">
    <property type="entry name" value="PKD domain"/>
    <property type="match status" value="1"/>
</dbReference>
<gene>
    <name evidence="2" type="ORF">ASU33_20415</name>
</gene>
<feature type="domain" description="PKD" evidence="1">
    <location>
        <begin position="52"/>
        <end position="107"/>
    </location>
</feature>
<organism evidence="2 3">
    <name type="scientific">Solirubrum puertoriconensis</name>
    <dbReference type="NCBI Taxonomy" id="1751427"/>
    <lineage>
        <taxon>Bacteria</taxon>
        <taxon>Pseudomonadati</taxon>
        <taxon>Bacteroidota</taxon>
        <taxon>Cytophagia</taxon>
        <taxon>Cytophagales</taxon>
    </lineage>
</organism>
<dbReference type="InterPro" id="IPR000601">
    <property type="entry name" value="PKD_dom"/>
</dbReference>
<dbReference type="Pfam" id="PF18911">
    <property type="entry name" value="PKD_4"/>
    <property type="match status" value="1"/>
</dbReference>